<sequence length="65" mass="7352">MTPNSDIDLLVDIQKDKKTFNNFLSLNHFLEDLFGKKVELVTTQSLSPYIGPHILKTVQYVSVAS</sequence>
<dbReference type="InterPro" id="IPR002934">
    <property type="entry name" value="Polymerase_NTP_transf_dom"/>
</dbReference>
<comment type="caution">
    <text evidence="2">The sequence shown here is derived from an EMBL/GenBank/DDBJ whole genome shotgun (WGS) entry which is preliminary data.</text>
</comment>
<accession>A0A8J2XU59</accession>
<dbReference type="SUPFAM" id="SSF81301">
    <property type="entry name" value="Nucleotidyltransferase"/>
    <property type="match status" value="1"/>
</dbReference>
<protein>
    <recommendedName>
        <fullName evidence="1">Polymerase nucleotidyl transferase domain-containing protein</fullName>
    </recommendedName>
</protein>
<evidence type="ECO:0000313" key="2">
    <source>
        <dbReference type="EMBL" id="GGB05199.1"/>
    </source>
</evidence>
<evidence type="ECO:0000313" key="3">
    <source>
        <dbReference type="Proteomes" id="UP000607559"/>
    </source>
</evidence>
<organism evidence="2 3">
    <name type="scientific">Puia dinghuensis</name>
    <dbReference type="NCBI Taxonomy" id="1792502"/>
    <lineage>
        <taxon>Bacteria</taxon>
        <taxon>Pseudomonadati</taxon>
        <taxon>Bacteroidota</taxon>
        <taxon>Chitinophagia</taxon>
        <taxon>Chitinophagales</taxon>
        <taxon>Chitinophagaceae</taxon>
        <taxon>Puia</taxon>
    </lineage>
</organism>
<evidence type="ECO:0000259" key="1">
    <source>
        <dbReference type="Pfam" id="PF01909"/>
    </source>
</evidence>
<dbReference type="Gene3D" id="3.30.460.10">
    <property type="entry name" value="Beta Polymerase, domain 2"/>
    <property type="match status" value="1"/>
</dbReference>
<name>A0A8J2XU59_9BACT</name>
<gene>
    <name evidence="2" type="ORF">GCM10011511_30670</name>
</gene>
<dbReference type="AlphaFoldDB" id="A0A8J2XU59"/>
<dbReference type="EMBL" id="BMJC01000003">
    <property type="protein sequence ID" value="GGB05199.1"/>
    <property type="molecule type" value="Genomic_DNA"/>
</dbReference>
<proteinExistence type="predicted"/>
<keyword evidence="3" id="KW-1185">Reference proteome</keyword>
<dbReference type="InterPro" id="IPR043519">
    <property type="entry name" value="NT_sf"/>
</dbReference>
<dbReference type="Proteomes" id="UP000607559">
    <property type="component" value="Unassembled WGS sequence"/>
</dbReference>
<dbReference type="Pfam" id="PF01909">
    <property type="entry name" value="NTP_transf_2"/>
    <property type="match status" value="1"/>
</dbReference>
<reference evidence="2" key="2">
    <citation type="submission" date="2020-09" db="EMBL/GenBank/DDBJ databases">
        <authorList>
            <person name="Sun Q."/>
            <person name="Zhou Y."/>
        </authorList>
    </citation>
    <scope>NUCLEOTIDE SEQUENCE</scope>
    <source>
        <strain evidence="2">CGMCC 1.15448</strain>
    </source>
</reference>
<dbReference type="CDD" id="cd05403">
    <property type="entry name" value="NT_KNTase_like"/>
    <property type="match status" value="1"/>
</dbReference>
<dbReference type="GO" id="GO:0016779">
    <property type="term" value="F:nucleotidyltransferase activity"/>
    <property type="evidence" value="ECO:0007669"/>
    <property type="project" value="InterPro"/>
</dbReference>
<feature type="domain" description="Polymerase nucleotidyl transferase" evidence="1">
    <location>
        <begin position="1"/>
        <end position="55"/>
    </location>
</feature>
<reference evidence="2" key="1">
    <citation type="journal article" date="2014" name="Int. J. Syst. Evol. Microbiol.">
        <title>Complete genome sequence of Corynebacterium casei LMG S-19264T (=DSM 44701T), isolated from a smear-ripened cheese.</title>
        <authorList>
            <consortium name="US DOE Joint Genome Institute (JGI-PGF)"/>
            <person name="Walter F."/>
            <person name="Albersmeier A."/>
            <person name="Kalinowski J."/>
            <person name="Ruckert C."/>
        </authorList>
    </citation>
    <scope>NUCLEOTIDE SEQUENCE</scope>
    <source>
        <strain evidence="2">CGMCC 1.15448</strain>
    </source>
</reference>